<name>A0A1M6GV25_9FIRM</name>
<feature type="transmembrane region" description="Helical" evidence="6">
    <location>
        <begin position="157"/>
        <end position="181"/>
    </location>
</feature>
<keyword evidence="3 6" id="KW-0812">Transmembrane</keyword>
<evidence type="ECO:0000313" key="7">
    <source>
        <dbReference type="EMBL" id="SHJ13767.1"/>
    </source>
</evidence>
<evidence type="ECO:0000256" key="2">
    <source>
        <dbReference type="ARBA" id="ARBA00022475"/>
    </source>
</evidence>
<evidence type="ECO:0000256" key="3">
    <source>
        <dbReference type="ARBA" id="ARBA00022692"/>
    </source>
</evidence>
<organism evidence="7 8">
    <name type="scientific">Parasporobacterium paucivorans DSM 15970</name>
    <dbReference type="NCBI Taxonomy" id="1122934"/>
    <lineage>
        <taxon>Bacteria</taxon>
        <taxon>Bacillati</taxon>
        <taxon>Bacillota</taxon>
        <taxon>Clostridia</taxon>
        <taxon>Lachnospirales</taxon>
        <taxon>Lachnospiraceae</taxon>
        <taxon>Parasporobacterium</taxon>
    </lineage>
</organism>
<evidence type="ECO:0000256" key="1">
    <source>
        <dbReference type="ARBA" id="ARBA00004651"/>
    </source>
</evidence>
<feature type="transmembrane region" description="Helical" evidence="6">
    <location>
        <begin position="49"/>
        <end position="73"/>
    </location>
</feature>
<dbReference type="EMBL" id="FQYT01000013">
    <property type="protein sequence ID" value="SHJ13767.1"/>
    <property type="molecule type" value="Genomic_DNA"/>
</dbReference>
<feature type="transmembrane region" description="Helical" evidence="6">
    <location>
        <begin position="269"/>
        <end position="291"/>
    </location>
</feature>
<dbReference type="PANTHER" id="PTHR30250:SF26">
    <property type="entry name" value="PSMA PROTEIN"/>
    <property type="match status" value="1"/>
</dbReference>
<dbReference type="STRING" id="1122934.SAMN02745691_01399"/>
<comment type="subcellular location">
    <subcellularLocation>
        <location evidence="1">Cell membrane</location>
        <topology evidence="1">Multi-pass membrane protein</topology>
    </subcellularLocation>
</comment>
<keyword evidence="8" id="KW-1185">Reference proteome</keyword>
<dbReference type="Pfam" id="PF01943">
    <property type="entry name" value="Polysacc_synt"/>
    <property type="match status" value="1"/>
</dbReference>
<evidence type="ECO:0000313" key="8">
    <source>
        <dbReference type="Proteomes" id="UP000184342"/>
    </source>
</evidence>
<protein>
    <submittedName>
        <fullName evidence="7">Membrane protein involved in the export of O-antigen and teichoic acid</fullName>
    </submittedName>
</protein>
<dbReference type="InterPro" id="IPR002797">
    <property type="entry name" value="Polysacc_synth"/>
</dbReference>
<dbReference type="RefSeq" id="WP_073993645.1">
    <property type="nucleotide sequence ID" value="NZ_FQYT01000013.1"/>
</dbReference>
<dbReference type="InterPro" id="IPR050833">
    <property type="entry name" value="Poly_Biosynth_Transport"/>
</dbReference>
<dbReference type="AlphaFoldDB" id="A0A1M6GV25"/>
<feature type="transmembrane region" description="Helical" evidence="6">
    <location>
        <begin position="468"/>
        <end position="487"/>
    </location>
</feature>
<feature type="transmembrane region" description="Helical" evidence="6">
    <location>
        <begin position="127"/>
        <end position="145"/>
    </location>
</feature>
<dbReference type="Proteomes" id="UP000184342">
    <property type="component" value="Unassembled WGS sequence"/>
</dbReference>
<proteinExistence type="predicted"/>
<keyword evidence="2" id="KW-1003">Cell membrane</keyword>
<feature type="transmembrane region" description="Helical" evidence="6">
    <location>
        <begin position="379"/>
        <end position="398"/>
    </location>
</feature>
<keyword evidence="5 6" id="KW-0472">Membrane</keyword>
<feature type="transmembrane region" description="Helical" evidence="6">
    <location>
        <begin position="312"/>
        <end position="329"/>
    </location>
</feature>
<dbReference type="PANTHER" id="PTHR30250">
    <property type="entry name" value="PST FAMILY PREDICTED COLANIC ACID TRANSPORTER"/>
    <property type="match status" value="1"/>
</dbReference>
<evidence type="ECO:0000256" key="6">
    <source>
        <dbReference type="SAM" id="Phobius"/>
    </source>
</evidence>
<evidence type="ECO:0000256" key="5">
    <source>
        <dbReference type="ARBA" id="ARBA00023136"/>
    </source>
</evidence>
<feature type="transmembrane region" description="Helical" evidence="6">
    <location>
        <begin position="187"/>
        <end position="206"/>
    </location>
</feature>
<feature type="transmembrane region" description="Helical" evidence="6">
    <location>
        <begin position="237"/>
        <end position="263"/>
    </location>
</feature>
<keyword evidence="4 6" id="KW-1133">Transmembrane helix</keyword>
<dbReference type="GO" id="GO:0005886">
    <property type="term" value="C:plasma membrane"/>
    <property type="evidence" value="ECO:0007669"/>
    <property type="project" value="UniProtKB-SubCell"/>
</dbReference>
<evidence type="ECO:0000256" key="4">
    <source>
        <dbReference type="ARBA" id="ARBA00022989"/>
    </source>
</evidence>
<sequence>MNTDSRAVNSIRNTIFGVINQVVKTLLTFVCRTILIKTLGAQYLGINGLYLNILSMLSLAELGVGNVLIYTLYKPIAAQNTDKIRNLLIFFRRIYSLIAVSVLVLGLMLVPLLKYLVKSELPYRSQVIYYLIFLLNSVMSYFVVYKSILINADQKNFMVNIINTILTIIQNGAQIIILLFFRNYTAFLLVLVFSTIMNNLTISIIADKKYPFLKQKARFQKEIEEKRKLVDNIKATFFYKIGGVLMTSTDNILISIMLGTVVVGYYSNYSMIVVMVGTFISILTDAFLASLGNLNAQDDKEKSYQMYKTMTLFFHWIGAFCTIAFLLVFRDFVAIWVGEEYILDMPTTAAIVITFYLSCISNQNWMYRETMGIFMKVKYLMFIAAMVNLVFSVILGLIAGLPGILIATAIGRVTTIFWREPLILFRDIFGKKVREYWIKQLKYFLMTVASFGICMLITYRIAGGLIVVFLKIAIAFVITGIIFVVFTRTSPELKYLKSLAEKILKMIANKRRTGDGGQ</sequence>
<reference evidence="7 8" key="1">
    <citation type="submission" date="2016-11" db="EMBL/GenBank/DDBJ databases">
        <authorList>
            <person name="Jaros S."/>
            <person name="Januszkiewicz K."/>
            <person name="Wedrychowicz H."/>
        </authorList>
    </citation>
    <scope>NUCLEOTIDE SEQUENCE [LARGE SCALE GENOMIC DNA]</scope>
    <source>
        <strain evidence="7 8">DSM 15970</strain>
    </source>
</reference>
<feature type="transmembrane region" description="Helical" evidence="6">
    <location>
        <begin position="94"/>
        <end position="115"/>
    </location>
</feature>
<feature type="transmembrane region" description="Helical" evidence="6">
    <location>
        <begin position="443"/>
        <end position="462"/>
    </location>
</feature>
<accession>A0A1M6GV25</accession>
<gene>
    <name evidence="7" type="ORF">SAMN02745691_01399</name>
</gene>